<name>A0A240EJY2_9VIBR</name>
<evidence type="ECO:0000313" key="2">
    <source>
        <dbReference type="Proteomes" id="UP000219336"/>
    </source>
</evidence>
<dbReference type="Pfam" id="PF13650">
    <property type="entry name" value="Asp_protease_2"/>
    <property type="match status" value="1"/>
</dbReference>
<dbReference type="SUPFAM" id="SSF50630">
    <property type="entry name" value="Acid proteases"/>
    <property type="match status" value="1"/>
</dbReference>
<organism evidence="1 2">
    <name type="scientific">Vibrio thalassae</name>
    <dbReference type="NCBI Taxonomy" id="1243014"/>
    <lineage>
        <taxon>Bacteria</taxon>
        <taxon>Pseudomonadati</taxon>
        <taxon>Pseudomonadota</taxon>
        <taxon>Gammaproteobacteria</taxon>
        <taxon>Vibrionales</taxon>
        <taxon>Vibrionaceae</taxon>
        <taxon>Vibrio</taxon>
    </lineage>
</organism>
<dbReference type="InterPro" id="IPR034122">
    <property type="entry name" value="Retropepsin-like_bacterial"/>
</dbReference>
<dbReference type="Gene3D" id="2.40.70.10">
    <property type="entry name" value="Acid Proteases"/>
    <property type="match status" value="1"/>
</dbReference>
<evidence type="ECO:0008006" key="3">
    <source>
        <dbReference type="Google" id="ProtNLM"/>
    </source>
</evidence>
<dbReference type="GO" id="GO:0004190">
    <property type="term" value="F:aspartic-type endopeptidase activity"/>
    <property type="evidence" value="ECO:0007669"/>
    <property type="project" value="InterPro"/>
</dbReference>
<dbReference type="InterPro" id="IPR021109">
    <property type="entry name" value="Peptidase_aspartic_dom_sf"/>
</dbReference>
<dbReference type="AlphaFoldDB" id="A0A240EJY2"/>
<dbReference type="GO" id="GO:0006508">
    <property type="term" value="P:proteolysis"/>
    <property type="evidence" value="ECO:0007669"/>
    <property type="project" value="InterPro"/>
</dbReference>
<dbReference type="PROSITE" id="PS00141">
    <property type="entry name" value="ASP_PROTEASE"/>
    <property type="match status" value="1"/>
</dbReference>
<reference evidence="2" key="1">
    <citation type="submission" date="2016-06" db="EMBL/GenBank/DDBJ databases">
        <authorList>
            <person name="Rodrigo-Torres L."/>
            <person name="Arahal R.D."/>
            <person name="Lucena T."/>
        </authorList>
    </citation>
    <scope>NUCLEOTIDE SEQUENCE [LARGE SCALE GENOMIC DNA]</scope>
    <source>
        <strain evidence="2">CECT8203</strain>
    </source>
</reference>
<dbReference type="CDD" id="cd05483">
    <property type="entry name" value="retropepsin_like_bacteria"/>
    <property type="match status" value="1"/>
</dbReference>
<gene>
    <name evidence="1" type="ORF">VTH8203_01913</name>
</gene>
<evidence type="ECO:0000313" key="1">
    <source>
        <dbReference type="EMBL" id="SNX48295.1"/>
    </source>
</evidence>
<dbReference type="InterPro" id="IPR001969">
    <property type="entry name" value="Aspartic_peptidase_AS"/>
</dbReference>
<protein>
    <recommendedName>
        <fullName evidence="3">Peptidase A2 domain-containing protein</fullName>
    </recommendedName>
</protein>
<dbReference type="InterPro" id="IPR011990">
    <property type="entry name" value="TPR-like_helical_dom_sf"/>
</dbReference>
<dbReference type="Gene3D" id="1.25.40.10">
    <property type="entry name" value="Tetratricopeptide repeat domain"/>
    <property type="match status" value="1"/>
</dbReference>
<keyword evidence="2" id="KW-1185">Reference proteome</keyword>
<dbReference type="EMBL" id="OANU01000023">
    <property type="protein sequence ID" value="SNX48295.1"/>
    <property type="molecule type" value="Genomic_DNA"/>
</dbReference>
<accession>A0A240EJY2</accession>
<proteinExistence type="predicted"/>
<sequence length="378" mass="43083">MRIFLTFSLVGSLALNVAFGLHYVGEWLDQHFDFQTPPSLSTSEGELQHLVIGQKTLDNEETVSVSGLDASKYKTEFIEESIPNNRFQDQSIHETTLSLMSQRTEEMDETLLRKLLVSVQEFLTLQPTNNDALRLEIQIYLALNERADAIQLMLNLSGKEKPYPFLLETINEELSYHSKSGNYQRTIDLGNRWLNQLSDNIDIYIHIIEAYLALNNTIDADFLLNQLTLEQSKHPTILALRERLKQSSQVSPTIEQIPLEKRGEHYIVTAFFADKPLELMIDTGATISALTEAQFDILFGSVIFLEYREVSTANGMAVIDFYHSPTMRIGSQTHSPFEFGVMRSKRSGPGLLGMNFLSHYQFKIDQVTQQLILQPKVE</sequence>
<dbReference type="Proteomes" id="UP000219336">
    <property type="component" value="Unassembled WGS sequence"/>
</dbReference>